<evidence type="ECO:0000313" key="2">
    <source>
        <dbReference type="Proteomes" id="UP000000238"/>
    </source>
</evidence>
<keyword evidence="2" id="KW-1185">Reference proteome</keyword>
<name>Q2SK87_HAHCH</name>
<accession>Q2SK87</accession>
<dbReference type="KEGG" id="hch:HCH_02108"/>
<proteinExistence type="predicted"/>
<dbReference type="STRING" id="349521.HCH_02108"/>
<evidence type="ECO:0000313" key="1">
    <source>
        <dbReference type="EMBL" id="ABC28937.1"/>
    </source>
</evidence>
<sequence length="39" mass="4346">MIKRFASYGALDAFIAANTVLLVQCWPDVNGEWVAEFKA</sequence>
<reference evidence="1 2" key="1">
    <citation type="journal article" date="2005" name="Nucleic Acids Res.">
        <title>Genomic blueprint of Hahella chejuensis, a marine microbe producing an algicidal agent.</title>
        <authorList>
            <person name="Jeong H."/>
            <person name="Yim J.H."/>
            <person name="Lee C."/>
            <person name="Choi S.-H."/>
            <person name="Park Y.K."/>
            <person name="Yoon S.H."/>
            <person name="Hur C.-G."/>
            <person name="Kang H.-Y."/>
            <person name="Kim D."/>
            <person name="Lee H.H."/>
            <person name="Park K.H."/>
            <person name="Park S.-H."/>
            <person name="Park H.-S."/>
            <person name="Lee H.K."/>
            <person name="Oh T.K."/>
            <person name="Kim J.F."/>
        </authorList>
    </citation>
    <scope>NUCLEOTIDE SEQUENCE [LARGE SCALE GENOMIC DNA]</scope>
    <source>
        <strain evidence="1 2">KCTC 2396</strain>
    </source>
</reference>
<organism evidence="1 2">
    <name type="scientific">Hahella chejuensis (strain KCTC 2396)</name>
    <dbReference type="NCBI Taxonomy" id="349521"/>
    <lineage>
        <taxon>Bacteria</taxon>
        <taxon>Pseudomonadati</taxon>
        <taxon>Pseudomonadota</taxon>
        <taxon>Gammaproteobacteria</taxon>
        <taxon>Oceanospirillales</taxon>
        <taxon>Hahellaceae</taxon>
        <taxon>Hahella</taxon>
    </lineage>
</organism>
<dbReference type="Proteomes" id="UP000000238">
    <property type="component" value="Chromosome"/>
</dbReference>
<dbReference type="HOGENOM" id="CLU_3310638_0_0_6"/>
<gene>
    <name evidence="1" type="ordered locus">HCH_02108</name>
</gene>
<protein>
    <submittedName>
        <fullName evidence="1">Uncharacterized protein</fullName>
    </submittedName>
</protein>
<dbReference type="EMBL" id="CP000155">
    <property type="protein sequence ID" value="ABC28937.1"/>
    <property type="molecule type" value="Genomic_DNA"/>
</dbReference>
<dbReference type="AlphaFoldDB" id="Q2SK87"/>